<sequence>MTSIANSVRCETFSFREVARDGAARAGELQLTHGTVQTPIFMPVGTVGTVKAMRPDELASQVEAQIILGNTYHLYLRPGLDVVRAHGGLHKMMGWDRPILTDSGGYQVFSLKDLRKIREEGVEFQDHISGSYHLFTPEKVIEIQETLGSDIMMAFDECPPAGADEHYMRESMARTTRWEKRCLEARTRTDCALFGIGQGGTSEKLRREHLEELGPLPFEGMAIGGLSVGEETQAMYDTVEFTTPMMPDEKPKYLMGVGKPEDLVECIARGIDMFDCVIPTRNARNGQCFTSRGVVVVRNAVHKEDLRPLDPDCDCYTCRNFTRAYLRHLLKSGEMLGPQLCTLHNLRYFLTLVGQAREAIVEGRFEAFRKRFHELQAEGGSR</sequence>
<dbReference type="PANTHER" id="PTHR46499:SF1">
    <property type="entry name" value="QUEUINE TRNA-RIBOSYLTRANSFERASE"/>
    <property type="match status" value="1"/>
</dbReference>
<proteinExistence type="inferred from homology"/>
<dbReference type="InterPro" id="IPR050076">
    <property type="entry name" value="ArchSynthase1/Queuine_TRR"/>
</dbReference>
<feature type="binding site" evidence="5">
    <location>
        <position position="313"/>
    </location>
    <ligand>
        <name>Zn(2+)</name>
        <dbReference type="ChEBI" id="CHEBI:29105"/>
    </ligand>
</feature>
<feature type="region of interest" description="RNA binding" evidence="5">
    <location>
        <begin position="256"/>
        <end position="262"/>
    </location>
</feature>
<evidence type="ECO:0000259" key="6">
    <source>
        <dbReference type="Pfam" id="PF01702"/>
    </source>
</evidence>
<feature type="active site" description="Nucleophile" evidence="5">
    <location>
        <position position="275"/>
    </location>
</feature>
<dbReference type="InterPro" id="IPR036511">
    <property type="entry name" value="TGT-like_sf"/>
</dbReference>
<comment type="subunit">
    <text evidence="5">Homodimer. Within each dimer, one monomer is responsible for RNA recognition and catalysis, while the other monomer binds to the replacement base PreQ1.</text>
</comment>
<dbReference type="Proteomes" id="UP000321412">
    <property type="component" value="Unassembled WGS sequence"/>
</dbReference>
<feature type="binding site" evidence="5">
    <location>
        <position position="315"/>
    </location>
    <ligand>
        <name>Zn(2+)</name>
        <dbReference type="ChEBI" id="CHEBI:29105"/>
    </ligand>
</feature>
<keyword evidence="3 5" id="KW-0819">tRNA processing</keyword>
<keyword evidence="5" id="KW-0479">Metal-binding</keyword>
<dbReference type="HAMAP" id="MF_00168">
    <property type="entry name" value="Q_tRNA_Tgt"/>
    <property type="match status" value="1"/>
</dbReference>
<evidence type="ECO:0000256" key="4">
    <source>
        <dbReference type="ARBA" id="ARBA00050112"/>
    </source>
</evidence>
<dbReference type="EMBL" id="VOSM01000003">
    <property type="protein sequence ID" value="TXD37710.1"/>
    <property type="molecule type" value="Genomic_DNA"/>
</dbReference>
<dbReference type="EC" id="2.4.2.29" evidence="5"/>
<dbReference type="RefSeq" id="WP_146980863.1">
    <property type="nucleotide sequence ID" value="NZ_VOSM01000003.1"/>
</dbReference>
<evidence type="ECO:0000256" key="3">
    <source>
        <dbReference type="ARBA" id="ARBA00022694"/>
    </source>
</evidence>
<accession>A0A5C6XB36</accession>
<evidence type="ECO:0000256" key="2">
    <source>
        <dbReference type="ARBA" id="ARBA00022679"/>
    </source>
</evidence>
<reference evidence="7 8" key="1">
    <citation type="submission" date="2019-08" db="EMBL/GenBank/DDBJ databases">
        <title>Bradymonadales sp. TMQ4.</title>
        <authorList>
            <person name="Liang Q."/>
        </authorList>
    </citation>
    <scope>NUCLEOTIDE SEQUENCE [LARGE SCALE GENOMIC DNA]</scope>
    <source>
        <strain evidence="7 8">TMQ4</strain>
    </source>
</reference>
<dbReference type="GO" id="GO:0008616">
    <property type="term" value="P:tRNA queuosine(34) biosynthetic process"/>
    <property type="evidence" value="ECO:0007669"/>
    <property type="project" value="UniProtKB-UniRule"/>
</dbReference>
<comment type="caution">
    <text evidence="7">The sequence shown here is derived from an EMBL/GenBank/DDBJ whole genome shotgun (WGS) entry which is preliminary data.</text>
</comment>
<dbReference type="UniPathway" id="UPA00392"/>
<dbReference type="NCBIfam" id="TIGR00430">
    <property type="entry name" value="Q_tRNA_tgt"/>
    <property type="match status" value="1"/>
</dbReference>
<feature type="domain" description="tRNA-guanine(15) transglycosylase-like" evidence="6">
    <location>
        <begin position="23"/>
        <end position="374"/>
    </location>
</feature>
<feature type="active site" description="Proton acceptor" evidence="5">
    <location>
        <position position="102"/>
    </location>
</feature>
<comment type="function">
    <text evidence="5">Catalyzes the base-exchange of a guanine (G) residue with the queuine precursor 7-aminomethyl-7-deazaguanine (PreQ1) at position 34 (anticodon wobble position) in tRNAs with GU(N) anticodons (tRNA-Asp, -Asn, -His and -Tyr). Catalysis occurs through a double-displacement mechanism. The nucleophile active site attacks the C1' of nucleotide 34 to detach the guanine base from the RNA, forming a covalent enzyme-RNA intermediate. The proton acceptor active site deprotonates the incoming PreQ1, allowing a nucleophilic attack on the C1' of the ribose to form the product. After dissociation, two additional enzymatic reactions on the tRNA convert PreQ1 to queuine (Q), resulting in the hypermodified nucleoside queuosine (7-(((4,5-cis-dihydroxy-2-cyclopenten-1-yl)amino)methyl)-7-deazaguanosine).</text>
</comment>
<dbReference type="PANTHER" id="PTHR46499">
    <property type="entry name" value="QUEUINE TRNA-RIBOSYLTRANSFERASE"/>
    <property type="match status" value="1"/>
</dbReference>
<feature type="binding site" evidence="5">
    <location>
        <begin position="102"/>
        <end position="106"/>
    </location>
    <ligand>
        <name>substrate</name>
    </ligand>
</feature>
<keyword evidence="2 5" id="KW-0808">Transferase</keyword>
<feature type="region of interest" description="RNA binding; important for wobble base 34 recognition" evidence="5">
    <location>
        <begin position="280"/>
        <end position="284"/>
    </location>
</feature>
<name>A0A5C6XB36_9DELT</name>
<organism evidence="7 8">
    <name type="scientific">Lujinxingia vulgaris</name>
    <dbReference type="NCBI Taxonomy" id="2600176"/>
    <lineage>
        <taxon>Bacteria</taxon>
        <taxon>Deltaproteobacteria</taxon>
        <taxon>Bradymonadales</taxon>
        <taxon>Lujinxingiaceae</taxon>
        <taxon>Lujinxingia</taxon>
    </lineage>
</organism>
<feature type="binding site" evidence="5">
    <location>
        <position position="318"/>
    </location>
    <ligand>
        <name>Zn(2+)</name>
        <dbReference type="ChEBI" id="CHEBI:29105"/>
    </ligand>
</feature>
<evidence type="ECO:0000256" key="1">
    <source>
        <dbReference type="ARBA" id="ARBA00022676"/>
    </source>
</evidence>
<dbReference type="GO" id="GO:0005829">
    <property type="term" value="C:cytosol"/>
    <property type="evidence" value="ECO:0007669"/>
    <property type="project" value="TreeGrafter"/>
</dbReference>
<dbReference type="GO" id="GO:0008479">
    <property type="term" value="F:tRNA-guanosine(34) queuine transglycosylase activity"/>
    <property type="evidence" value="ECO:0007669"/>
    <property type="project" value="UniProtKB-UniRule"/>
</dbReference>
<comment type="catalytic activity">
    <reaction evidence="4 5">
        <text>7-aminomethyl-7-carbaguanine + guanosine(34) in tRNA = 7-aminomethyl-7-carbaguanosine(34) in tRNA + guanine</text>
        <dbReference type="Rhea" id="RHEA:24104"/>
        <dbReference type="Rhea" id="RHEA-COMP:10341"/>
        <dbReference type="Rhea" id="RHEA-COMP:10342"/>
        <dbReference type="ChEBI" id="CHEBI:16235"/>
        <dbReference type="ChEBI" id="CHEBI:58703"/>
        <dbReference type="ChEBI" id="CHEBI:74269"/>
        <dbReference type="ChEBI" id="CHEBI:82833"/>
        <dbReference type="EC" id="2.4.2.29"/>
    </reaction>
</comment>
<dbReference type="Gene3D" id="3.20.20.105">
    <property type="entry name" value="Queuine tRNA-ribosyltransferase-like"/>
    <property type="match status" value="1"/>
</dbReference>
<protein>
    <recommendedName>
        <fullName evidence="5">Queuine tRNA-ribosyltransferase</fullName>
        <ecNumber evidence="5">2.4.2.29</ecNumber>
    </recommendedName>
    <alternativeName>
        <fullName evidence="5">Guanine insertion enzyme</fullName>
    </alternativeName>
    <alternativeName>
        <fullName evidence="5">tRNA-guanine transglycosylase</fullName>
    </alternativeName>
</protein>
<keyword evidence="5" id="KW-0862">Zinc</keyword>
<comment type="cofactor">
    <cofactor evidence="5">
        <name>Zn(2+)</name>
        <dbReference type="ChEBI" id="CHEBI:29105"/>
    </cofactor>
    <text evidence="5">Binds 1 zinc ion per subunit.</text>
</comment>
<evidence type="ECO:0000313" key="8">
    <source>
        <dbReference type="Proteomes" id="UP000321412"/>
    </source>
</evidence>
<dbReference type="InterPro" id="IPR004803">
    <property type="entry name" value="TGT"/>
</dbReference>
<feature type="binding site" evidence="5">
    <location>
        <position position="344"/>
    </location>
    <ligand>
        <name>Zn(2+)</name>
        <dbReference type="ChEBI" id="CHEBI:29105"/>
    </ligand>
</feature>
<comment type="pathway">
    <text evidence="5">tRNA modification; tRNA-queuosine biosynthesis.</text>
</comment>
<dbReference type="FunFam" id="3.20.20.105:FF:000001">
    <property type="entry name" value="Queuine tRNA-ribosyltransferase"/>
    <property type="match status" value="1"/>
</dbReference>
<keyword evidence="1 5" id="KW-0328">Glycosyltransferase</keyword>
<dbReference type="Pfam" id="PF01702">
    <property type="entry name" value="TGT"/>
    <property type="match status" value="1"/>
</dbReference>
<keyword evidence="5" id="KW-0671">Queuosine biosynthesis</keyword>
<dbReference type="SUPFAM" id="SSF51713">
    <property type="entry name" value="tRNA-guanine transglycosylase"/>
    <property type="match status" value="1"/>
</dbReference>
<dbReference type="GO" id="GO:0046872">
    <property type="term" value="F:metal ion binding"/>
    <property type="evidence" value="ECO:0007669"/>
    <property type="project" value="UniProtKB-KW"/>
</dbReference>
<evidence type="ECO:0000313" key="7">
    <source>
        <dbReference type="EMBL" id="TXD37710.1"/>
    </source>
</evidence>
<dbReference type="InterPro" id="IPR002616">
    <property type="entry name" value="tRNA_ribo_trans-like"/>
</dbReference>
<comment type="similarity">
    <text evidence="5">Belongs to the queuine tRNA-ribosyltransferase family.</text>
</comment>
<gene>
    <name evidence="5 7" type="primary">tgt</name>
    <name evidence="7" type="ORF">FRC98_08460</name>
</gene>
<dbReference type="OrthoDB" id="9805417at2"/>
<dbReference type="NCBIfam" id="TIGR00449">
    <property type="entry name" value="tgt_general"/>
    <property type="match status" value="1"/>
</dbReference>
<feature type="binding site" evidence="5">
    <location>
        <position position="225"/>
    </location>
    <ligand>
        <name>substrate</name>
    </ligand>
</feature>
<evidence type="ECO:0000256" key="5">
    <source>
        <dbReference type="HAMAP-Rule" id="MF_00168"/>
    </source>
</evidence>
<dbReference type="AlphaFoldDB" id="A0A5C6XB36"/>
<keyword evidence="8" id="KW-1185">Reference proteome</keyword>
<feature type="binding site" evidence="5">
    <location>
        <position position="156"/>
    </location>
    <ligand>
        <name>substrate</name>
    </ligand>
</feature>
<feature type="binding site" evidence="5">
    <location>
        <position position="198"/>
    </location>
    <ligand>
        <name>substrate</name>
    </ligand>
</feature>